<evidence type="ECO:0000259" key="3">
    <source>
        <dbReference type="Pfam" id="PF00497"/>
    </source>
</evidence>
<accession>A0A383B4D6</accession>
<feature type="non-terminal residue" evidence="4">
    <location>
        <position position="150"/>
    </location>
</feature>
<protein>
    <recommendedName>
        <fullName evidence="3">Solute-binding protein family 3/N-terminal domain-containing protein</fullName>
    </recommendedName>
</protein>
<dbReference type="Gene3D" id="3.40.190.10">
    <property type="entry name" value="Periplasmic binding protein-like II"/>
    <property type="match status" value="2"/>
</dbReference>
<dbReference type="InterPro" id="IPR001638">
    <property type="entry name" value="Solute-binding_3/MltF_N"/>
</dbReference>
<reference evidence="4" key="1">
    <citation type="submission" date="2018-05" db="EMBL/GenBank/DDBJ databases">
        <authorList>
            <person name="Lanie J.A."/>
            <person name="Ng W.-L."/>
            <person name="Kazmierczak K.M."/>
            <person name="Andrzejewski T.M."/>
            <person name="Davidsen T.M."/>
            <person name="Wayne K.J."/>
            <person name="Tettelin H."/>
            <person name="Glass J.I."/>
            <person name="Rusch D."/>
            <person name="Podicherti R."/>
            <person name="Tsui H.-C.T."/>
            <person name="Winkler M.E."/>
        </authorList>
    </citation>
    <scope>NUCLEOTIDE SEQUENCE</scope>
</reference>
<dbReference type="AlphaFoldDB" id="A0A383B4D6"/>
<organism evidence="4">
    <name type="scientific">marine metagenome</name>
    <dbReference type="NCBI Taxonomy" id="408172"/>
    <lineage>
        <taxon>unclassified sequences</taxon>
        <taxon>metagenomes</taxon>
        <taxon>ecological metagenomes</taxon>
    </lineage>
</organism>
<comment type="subcellular location">
    <subcellularLocation>
        <location evidence="1">Cell envelope</location>
    </subcellularLocation>
</comment>
<keyword evidence="2" id="KW-0732">Signal</keyword>
<dbReference type="PANTHER" id="PTHR35936">
    <property type="entry name" value="MEMBRANE-BOUND LYTIC MUREIN TRANSGLYCOSYLASE F"/>
    <property type="match status" value="1"/>
</dbReference>
<dbReference type="SUPFAM" id="SSF53850">
    <property type="entry name" value="Periplasmic binding protein-like II"/>
    <property type="match status" value="1"/>
</dbReference>
<dbReference type="PROSITE" id="PS01039">
    <property type="entry name" value="SBP_BACTERIAL_3"/>
    <property type="match status" value="1"/>
</dbReference>
<dbReference type="Pfam" id="PF00497">
    <property type="entry name" value="SBP_bac_3"/>
    <property type="match status" value="1"/>
</dbReference>
<proteinExistence type="predicted"/>
<dbReference type="InterPro" id="IPR018313">
    <property type="entry name" value="SBP_3_CS"/>
</dbReference>
<dbReference type="GO" id="GO:0030313">
    <property type="term" value="C:cell envelope"/>
    <property type="evidence" value="ECO:0007669"/>
    <property type="project" value="UniProtKB-SubCell"/>
</dbReference>
<evidence type="ECO:0000256" key="2">
    <source>
        <dbReference type="ARBA" id="ARBA00022729"/>
    </source>
</evidence>
<evidence type="ECO:0000313" key="4">
    <source>
        <dbReference type="EMBL" id="SVE14660.1"/>
    </source>
</evidence>
<dbReference type="EMBL" id="UINC01197266">
    <property type="protein sequence ID" value="SVE14660.1"/>
    <property type="molecule type" value="Genomic_DNA"/>
</dbReference>
<dbReference type="PANTHER" id="PTHR35936:SF38">
    <property type="entry name" value="GLUTAMINE-BINDING PERIPLASMIC PROTEIN"/>
    <property type="match status" value="1"/>
</dbReference>
<feature type="domain" description="Solute-binding protein family 3/N-terminal" evidence="3">
    <location>
        <begin position="44"/>
        <end position="132"/>
    </location>
</feature>
<gene>
    <name evidence="4" type="ORF">METZ01_LOCUS467514</name>
</gene>
<evidence type="ECO:0000256" key="1">
    <source>
        <dbReference type="ARBA" id="ARBA00004196"/>
    </source>
</evidence>
<sequence>MLVSALITAGMLIGATNVALADSTRQSLSSESALEAIKKRGTLRIGLSTFVPWAMRDKKGDLIGFEIDVGKRVAEDMGVGIEHIPTAWDGIIPALLAGKFDVIISGMSITMKRNLTVNFTHPYANTGYILVGSTAMAKKKGLKTLEDYNS</sequence>
<name>A0A383B4D6_9ZZZZ</name>